<dbReference type="Pfam" id="PF13616">
    <property type="entry name" value="Rotamase_3"/>
    <property type="match status" value="1"/>
</dbReference>
<dbReference type="SUPFAM" id="SSF109998">
    <property type="entry name" value="Triger factor/SurA peptide-binding domain-like"/>
    <property type="match status" value="1"/>
</dbReference>
<dbReference type="InterPro" id="IPR000297">
    <property type="entry name" value="PPIase_PpiC"/>
</dbReference>
<evidence type="ECO:0000256" key="2">
    <source>
        <dbReference type="ARBA" id="ARBA00022475"/>
    </source>
</evidence>
<reference evidence="14 15" key="1">
    <citation type="submission" date="2024-09" db="EMBL/GenBank/DDBJ databases">
        <authorList>
            <person name="Sun Q."/>
            <person name="Mori K."/>
        </authorList>
    </citation>
    <scope>NUCLEOTIDE SEQUENCE [LARGE SCALE GENOMIC DNA]</scope>
    <source>
        <strain evidence="14 15">CECT 7682</strain>
    </source>
</reference>
<dbReference type="PROSITE" id="PS50198">
    <property type="entry name" value="PPIC_PPIASE_2"/>
    <property type="match status" value="1"/>
</dbReference>
<evidence type="ECO:0000256" key="1">
    <source>
        <dbReference type="ARBA" id="ARBA00004382"/>
    </source>
</evidence>
<evidence type="ECO:0000256" key="11">
    <source>
        <dbReference type="PROSITE-ProRule" id="PRU00278"/>
    </source>
</evidence>
<dbReference type="PANTHER" id="PTHR47529:SF1">
    <property type="entry name" value="PERIPLASMIC CHAPERONE PPID"/>
    <property type="match status" value="1"/>
</dbReference>
<evidence type="ECO:0000313" key="14">
    <source>
        <dbReference type="EMBL" id="MFB9210820.1"/>
    </source>
</evidence>
<keyword evidence="11" id="KW-0413">Isomerase</keyword>
<evidence type="ECO:0000313" key="15">
    <source>
        <dbReference type="Proteomes" id="UP001589654"/>
    </source>
</evidence>
<keyword evidence="5 12" id="KW-1133">Transmembrane helix</keyword>
<gene>
    <name evidence="14" type="ORF">ACFFUR_03315</name>
</gene>
<keyword evidence="15" id="KW-1185">Reference proteome</keyword>
<evidence type="ECO:0000256" key="10">
    <source>
        <dbReference type="ARBA" id="ARBA00042775"/>
    </source>
</evidence>
<accession>A0ABV5J3M6</accession>
<dbReference type="EMBL" id="JBHMEW010000011">
    <property type="protein sequence ID" value="MFB9210820.1"/>
    <property type="molecule type" value="Genomic_DNA"/>
</dbReference>
<evidence type="ECO:0000259" key="13">
    <source>
        <dbReference type="PROSITE" id="PS50198"/>
    </source>
</evidence>
<keyword evidence="4 12" id="KW-0812">Transmembrane</keyword>
<evidence type="ECO:0000256" key="3">
    <source>
        <dbReference type="ARBA" id="ARBA00022519"/>
    </source>
</evidence>
<evidence type="ECO:0000256" key="9">
    <source>
        <dbReference type="ARBA" id="ARBA00040743"/>
    </source>
</evidence>
<keyword evidence="3" id="KW-0997">Cell inner membrane</keyword>
<dbReference type="RefSeq" id="WP_290247367.1">
    <property type="nucleotide sequence ID" value="NZ_JAUFQT010000001.1"/>
</dbReference>
<proteinExistence type="inferred from homology"/>
<dbReference type="Pfam" id="PF13623">
    <property type="entry name" value="SurA_N_2"/>
    <property type="match status" value="1"/>
</dbReference>
<evidence type="ECO:0000256" key="7">
    <source>
        <dbReference type="ARBA" id="ARBA00023186"/>
    </source>
</evidence>
<organism evidence="14 15">
    <name type="scientific">Echinicola jeungdonensis</name>
    <dbReference type="NCBI Taxonomy" id="709343"/>
    <lineage>
        <taxon>Bacteria</taxon>
        <taxon>Pseudomonadati</taxon>
        <taxon>Bacteroidota</taxon>
        <taxon>Cytophagia</taxon>
        <taxon>Cytophagales</taxon>
        <taxon>Cyclobacteriaceae</taxon>
        <taxon>Echinicola</taxon>
    </lineage>
</organism>
<keyword evidence="6 12" id="KW-0472">Membrane</keyword>
<evidence type="ECO:0000256" key="12">
    <source>
        <dbReference type="SAM" id="Phobius"/>
    </source>
</evidence>
<dbReference type="SUPFAM" id="SSF54534">
    <property type="entry name" value="FKBP-like"/>
    <property type="match status" value="1"/>
</dbReference>
<evidence type="ECO:0000256" key="8">
    <source>
        <dbReference type="ARBA" id="ARBA00038408"/>
    </source>
</evidence>
<evidence type="ECO:0000256" key="5">
    <source>
        <dbReference type="ARBA" id="ARBA00022989"/>
    </source>
</evidence>
<name>A0ABV5J3M6_9BACT</name>
<feature type="transmembrane region" description="Helical" evidence="12">
    <location>
        <begin position="12"/>
        <end position="32"/>
    </location>
</feature>
<dbReference type="InterPro" id="IPR027304">
    <property type="entry name" value="Trigger_fact/SurA_dom_sf"/>
</dbReference>
<evidence type="ECO:0000256" key="4">
    <source>
        <dbReference type="ARBA" id="ARBA00022692"/>
    </source>
</evidence>
<dbReference type="InterPro" id="IPR052029">
    <property type="entry name" value="PpiD_chaperone"/>
</dbReference>
<comment type="similarity">
    <text evidence="8">Belongs to the PpiD chaperone family.</text>
</comment>
<comment type="caution">
    <text evidence="14">The sequence shown here is derived from an EMBL/GenBank/DDBJ whole genome shotgun (WGS) entry which is preliminary data.</text>
</comment>
<keyword evidence="2" id="KW-1003">Cell membrane</keyword>
<keyword evidence="11" id="KW-0697">Rotamase</keyword>
<feature type="domain" description="PpiC" evidence="13">
    <location>
        <begin position="345"/>
        <end position="446"/>
    </location>
</feature>
<keyword evidence="7" id="KW-0143">Chaperone</keyword>
<dbReference type="Proteomes" id="UP001589654">
    <property type="component" value="Unassembled WGS sequence"/>
</dbReference>
<comment type="subcellular location">
    <subcellularLocation>
        <location evidence="1">Cell inner membrane</location>
        <topology evidence="1">Single-pass type II membrane protein</topology>
        <orientation evidence="1">Periplasmic side</orientation>
    </subcellularLocation>
</comment>
<sequence length="703" mass="78286">MALIKEIRQRTGLAIGVIAVGLILFLVGGDLLGPNSMLLGGQDTVVGEINGEEISYEEYVNRVEQIKQNYQRNTGRNPSENQLYSIREQAWQALMVEKVFTEQYQELGMIISDAELVDMVQGKNIVAELRQQLTNPETGEFDRQQLIAFLQSLENASPQQRAAWAQQEKVFADSRLRIKYDNLLASSSFANSEEAKLQHKMENAVADVQHLFVPYYVISDSAVNISDSELKAYLKEHSDRFEVSNARDIDYVQFNLHPSGEDTAAVVQDMNRLVADLKSTNNDSLFVLRNSQISTPFRTYRPGDMLPNTLSSNVEFPEEGKVYGPYITDRSSYVAYKVTDRFDGTPRMRASHILLSTEGMEGAEKEAVKQQAQDILNEIKETGNFAAAAQQYGQDGTARRGGDLGWFAKADFVEEFADATFAAKSTGLMDEIVETEYGYHIIKVTELPQTSSVKLATLELQLGPSEETRNEVFRNADYFAANSGNSQEFKDNAEEDGYRVMSANGLSPNARNLNNLSGARQVVRWAFAEASVGEVSEVFELDNAYVVATLKSKTKEGDASLDQVRSQVLAEVRKEKKAAKIKENLEGKESLEAMKEVYPEFASLGSTPDLKLNSNTIPGVGFAPKAIGAIFGLQEPGEMTPPIQEETGVIVAKLNSMTPAPEIADYTRYQNQLENTSSQRAAYMIMMAVEELADVKDYRYKFF</sequence>
<evidence type="ECO:0000256" key="6">
    <source>
        <dbReference type="ARBA" id="ARBA00023136"/>
    </source>
</evidence>
<dbReference type="InterPro" id="IPR046357">
    <property type="entry name" value="PPIase_dom_sf"/>
</dbReference>
<dbReference type="Gene3D" id="3.10.50.40">
    <property type="match status" value="1"/>
</dbReference>
<protein>
    <recommendedName>
        <fullName evidence="9">Periplasmic chaperone PpiD</fullName>
    </recommendedName>
    <alternativeName>
        <fullName evidence="10">Periplasmic folding chaperone</fullName>
    </alternativeName>
</protein>
<dbReference type="PANTHER" id="PTHR47529">
    <property type="entry name" value="PEPTIDYL-PROLYL CIS-TRANS ISOMERASE D"/>
    <property type="match status" value="1"/>
</dbReference>